<sequence length="162" mass="17781">MWTKCPYSSVTTTADPHALAVGKFRSGGVDLITTTGQLSHQLDPLLPPSHMEASKFGRYVFMTTDRNTIAKLELVDQAVEFDSTVREIKCPDGLAVLPTGEIVVADFLSRSLHLLQPNGKWLGRLWHHPADGEVGDRLSSVSCDDEVCVTCTWQGPAYVLQI</sequence>
<evidence type="ECO:0000313" key="1">
    <source>
        <dbReference type="EMBL" id="GFR91693.1"/>
    </source>
</evidence>
<comment type="caution">
    <text evidence="1">The sequence shown here is derived from an EMBL/GenBank/DDBJ whole genome shotgun (WGS) entry which is preliminary data.</text>
</comment>
<reference evidence="1 2" key="1">
    <citation type="journal article" date="2021" name="Elife">
        <title>Chloroplast acquisition without the gene transfer in kleptoplastic sea slugs, Plakobranchus ocellatus.</title>
        <authorList>
            <person name="Maeda T."/>
            <person name="Takahashi S."/>
            <person name="Yoshida T."/>
            <person name="Shimamura S."/>
            <person name="Takaki Y."/>
            <person name="Nagai Y."/>
            <person name="Toyoda A."/>
            <person name="Suzuki Y."/>
            <person name="Arimoto A."/>
            <person name="Ishii H."/>
            <person name="Satoh N."/>
            <person name="Nishiyama T."/>
            <person name="Hasebe M."/>
            <person name="Maruyama T."/>
            <person name="Minagawa J."/>
            <person name="Obokata J."/>
            <person name="Shigenobu S."/>
        </authorList>
    </citation>
    <scope>NUCLEOTIDE SEQUENCE [LARGE SCALE GENOMIC DNA]</scope>
</reference>
<accession>A0AAV4H1D6</accession>
<name>A0AAV4H1D6_9GAST</name>
<dbReference type="EMBL" id="BMAT01008739">
    <property type="protein sequence ID" value="GFR91693.1"/>
    <property type="molecule type" value="Genomic_DNA"/>
</dbReference>
<organism evidence="1 2">
    <name type="scientific">Elysia marginata</name>
    <dbReference type="NCBI Taxonomy" id="1093978"/>
    <lineage>
        <taxon>Eukaryota</taxon>
        <taxon>Metazoa</taxon>
        <taxon>Spiralia</taxon>
        <taxon>Lophotrochozoa</taxon>
        <taxon>Mollusca</taxon>
        <taxon>Gastropoda</taxon>
        <taxon>Heterobranchia</taxon>
        <taxon>Euthyneura</taxon>
        <taxon>Panpulmonata</taxon>
        <taxon>Sacoglossa</taxon>
        <taxon>Placobranchoidea</taxon>
        <taxon>Plakobranchidae</taxon>
        <taxon>Elysia</taxon>
    </lineage>
</organism>
<keyword evidence="2" id="KW-1185">Reference proteome</keyword>
<dbReference type="AlphaFoldDB" id="A0AAV4H1D6"/>
<proteinExistence type="predicted"/>
<protein>
    <submittedName>
        <fullName evidence="1">Uncharacterized protein</fullName>
    </submittedName>
</protein>
<dbReference type="SUPFAM" id="SSF63829">
    <property type="entry name" value="Calcium-dependent phosphotriesterase"/>
    <property type="match status" value="1"/>
</dbReference>
<evidence type="ECO:0000313" key="2">
    <source>
        <dbReference type="Proteomes" id="UP000762676"/>
    </source>
</evidence>
<gene>
    <name evidence="1" type="ORF">ElyMa_004334600</name>
</gene>
<dbReference type="Proteomes" id="UP000762676">
    <property type="component" value="Unassembled WGS sequence"/>
</dbReference>